<dbReference type="EMBL" id="RAWB01000710">
    <property type="protein sequence ID" value="RKH41451.1"/>
    <property type="molecule type" value="Genomic_DNA"/>
</dbReference>
<evidence type="ECO:0000313" key="2">
    <source>
        <dbReference type="EMBL" id="RKH41451.1"/>
    </source>
</evidence>
<sequence>MRFAYHQRLSVAEQRVYRQGDAVTKVPLRRPATPRPWVEGVRESSLFQQRVPPAGAPKRREAADTGKWSTSTRRGGR</sequence>
<name>A0A3A8NGZ2_9BACT</name>
<gene>
    <name evidence="2" type="ORF">D7V93_38730</name>
</gene>
<evidence type="ECO:0000256" key="1">
    <source>
        <dbReference type="SAM" id="MobiDB-lite"/>
    </source>
</evidence>
<comment type="caution">
    <text evidence="2">The sequence shown here is derived from an EMBL/GenBank/DDBJ whole genome shotgun (WGS) entry which is preliminary data.</text>
</comment>
<evidence type="ECO:0000313" key="3">
    <source>
        <dbReference type="Proteomes" id="UP000272888"/>
    </source>
</evidence>
<reference evidence="3" key="1">
    <citation type="submission" date="2018-09" db="EMBL/GenBank/DDBJ databases">
        <authorList>
            <person name="Livingstone P.G."/>
            <person name="Whitworth D.E."/>
        </authorList>
    </citation>
    <scope>NUCLEOTIDE SEQUENCE [LARGE SCALE GENOMIC DNA]</scope>
    <source>
        <strain evidence="3">CA051B</strain>
    </source>
</reference>
<dbReference type="AlphaFoldDB" id="A0A3A8NGZ2"/>
<accession>A0A3A8NGZ2</accession>
<keyword evidence="3" id="KW-1185">Reference proteome</keyword>
<organism evidence="2 3">
    <name type="scientific">Corallococcus llansteffanensis</name>
    <dbReference type="NCBI Taxonomy" id="2316731"/>
    <lineage>
        <taxon>Bacteria</taxon>
        <taxon>Pseudomonadati</taxon>
        <taxon>Myxococcota</taxon>
        <taxon>Myxococcia</taxon>
        <taxon>Myxococcales</taxon>
        <taxon>Cystobacterineae</taxon>
        <taxon>Myxococcaceae</taxon>
        <taxon>Corallococcus</taxon>
    </lineage>
</organism>
<dbReference type="RefSeq" id="WP_120648090.1">
    <property type="nucleotide sequence ID" value="NZ_RAWB01000710.1"/>
</dbReference>
<protein>
    <submittedName>
        <fullName evidence="2">Uncharacterized protein</fullName>
    </submittedName>
</protein>
<dbReference type="Proteomes" id="UP000272888">
    <property type="component" value="Unassembled WGS sequence"/>
</dbReference>
<proteinExistence type="predicted"/>
<feature type="region of interest" description="Disordered" evidence="1">
    <location>
        <begin position="32"/>
        <end position="77"/>
    </location>
</feature>
<feature type="compositionally biased region" description="Polar residues" evidence="1">
    <location>
        <begin position="67"/>
        <end position="77"/>
    </location>
</feature>